<dbReference type="RefSeq" id="WP_137276899.1">
    <property type="nucleotide sequence ID" value="NZ_QKNX01000004.1"/>
</dbReference>
<protein>
    <submittedName>
        <fullName evidence="2">Uncharacterized protein</fullName>
    </submittedName>
</protein>
<keyword evidence="1" id="KW-0812">Transmembrane</keyword>
<sequence length="68" mass="6797">MDTAELRETLGDTGIAGAVLLLVGLLIVGRENRRAGLGAAAVVAGLGLIGHGIVGSFLASMGMSYDDL</sequence>
<comment type="caution">
    <text evidence="2">The sequence shown here is derived from an EMBL/GenBank/DDBJ whole genome shotgun (WGS) entry which is preliminary data.</text>
</comment>
<organism evidence="2 3">
    <name type="scientific">Natronomonas salsuginis</name>
    <dbReference type="NCBI Taxonomy" id="2217661"/>
    <lineage>
        <taxon>Archaea</taxon>
        <taxon>Methanobacteriati</taxon>
        <taxon>Methanobacteriota</taxon>
        <taxon>Stenosarchaea group</taxon>
        <taxon>Halobacteria</taxon>
        <taxon>Halobacteriales</taxon>
        <taxon>Natronomonadaceae</taxon>
        <taxon>Natronomonas</taxon>
    </lineage>
</organism>
<feature type="transmembrane region" description="Helical" evidence="1">
    <location>
        <begin position="36"/>
        <end position="59"/>
    </location>
</feature>
<dbReference type="Proteomes" id="UP000308037">
    <property type="component" value="Unassembled WGS sequence"/>
</dbReference>
<dbReference type="InterPro" id="IPR055893">
    <property type="entry name" value="DUF7470"/>
</dbReference>
<keyword evidence="1" id="KW-1133">Transmembrane helix</keyword>
<evidence type="ECO:0000313" key="2">
    <source>
        <dbReference type="EMBL" id="TKR25260.1"/>
    </source>
</evidence>
<proteinExistence type="predicted"/>
<keyword evidence="1" id="KW-0472">Membrane</keyword>
<accession>A0A4U5J841</accession>
<feature type="transmembrane region" description="Helical" evidence="1">
    <location>
        <begin position="12"/>
        <end position="29"/>
    </location>
</feature>
<dbReference type="AlphaFoldDB" id="A0A4U5J841"/>
<evidence type="ECO:0000256" key="1">
    <source>
        <dbReference type="SAM" id="Phobius"/>
    </source>
</evidence>
<dbReference type="EMBL" id="QKNX01000004">
    <property type="protein sequence ID" value="TKR25260.1"/>
    <property type="molecule type" value="Genomic_DNA"/>
</dbReference>
<name>A0A4U5J841_9EURY</name>
<dbReference type="Pfam" id="PF24282">
    <property type="entry name" value="DUF7470"/>
    <property type="match status" value="1"/>
</dbReference>
<evidence type="ECO:0000313" key="3">
    <source>
        <dbReference type="Proteomes" id="UP000308037"/>
    </source>
</evidence>
<keyword evidence="3" id="KW-1185">Reference proteome</keyword>
<reference evidence="2 3" key="1">
    <citation type="submission" date="2019-04" db="EMBL/GenBank/DDBJ databases">
        <title>Natronomonas sp. F20-122 a newhaloarchaeon isolated from a saline saltern of Isla Bacuta, Huelva, Spain.</title>
        <authorList>
            <person name="Duran-Viseras A."/>
            <person name="Sanchez-Porro C."/>
            <person name="Ventosa A."/>
        </authorList>
    </citation>
    <scope>NUCLEOTIDE SEQUENCE [LARGE SCALE GENOMIC DNA]</scope>
    <source>
        <strain evidence="2 3">F20-122</strain>
    </source>
</reference>
<gene>
    <name evidence="2" type="ORF">DM868_10870</name>
</gene>